<dbReference type="OrthoDB" id="10464699at2759"/>
<name>A0A1R3KIH1_9ROSI</name>
<dbReference type="Proteomes" id="UP000187203">
    <property type="component" value="Unassembled WGS sequence"/>
</dbReference>
<accession>A0A1R3KIH1</accession>
<evidence type="ECO:0000313" key="2">
    <source>
        <dbReference type="Proteomes" id="UP000187203"/>
    </source>
</evidence>
<protein>
    <submittedName>
        <fullName evidence="1">Uncharacterized protein</fullName>
    </submittedName>
</protein>
<gene>
    <name evidence="1" type="ORF">COLO4_07842</name>
</gene>
<proteinExistence type="predicted"/>
<reference evidence="2" key="1">
    <citation type="submission" date="2013-09" db="EMBL/GenBank/DDBJ databases">
        <title>Corchorus olitorius genome sequencing.</title>
        <authorList>
            <person name="Alam M."/>
            <person name="Haque M.S."/>
            <person name="Islam M.S."/>
            <person name="Emdad E.M."/>
            <person name="Islam M.M."/>
            <person name="Ahmed B."/>
            <person name="Halim A."/>
            <person name="Hossen Q.M.M."/>
            <person name="Hossain M.Z."/>
            <person name="Ahmed R."/>
            <person name="Khan M.M."/>
            <person name="Islam R."/>
            <person name="Rashid M.M."/>
            <person name="Khan S.A."/>
            <person name="Rahman M.S."/>
            <person name="Alam M."/>
            <person name="Yahiya A.S."/>
            <person name="Khan M.S."/>
            <person name="Azam M.S."/>
            <person name="Haque T."/>
            <person name="Lashkar M.Z.H."/>
            <person name="Akhand A.I."/>
            <person name="Morshed G."/>
            <person name="Roy S."/>
            <person name="Uddin K.S."/>
            <person name="Rabeya T."/>
            <person name="Hossain A.S."/>
            <person name="Chowdhury A."/>
            <person name="Snigdha A.R."/>
            <person name="Mortoza M.S."/>
            <person name="Matin S.A."/>
            <person name="Hoque S.M.E."/>
            <person name="Islam M.K."/>
            <person name="Roy D.K."/>
            <person name="Haider R."/>
            <person name="Moosa M.M."/>
            <person name="Elias S.M."/>
            <person name="Hasan A.M."/>
            <person name="Jahan S."/>
            <person name="Shafiuddin M."/>
            <person name="Mahmood N."/>
            <person name="Shommy N.S."/>
        </authorList>
    </citation>
    <scope>NUCLEOTIDE SEQUENCE [LARGE SCALE GENOMIC DNA]</scope>
    <source>
        <strain evidence="2">cv. O-4</strain>
    </source>
</reference>
<comment type="caution">
    <text evidence="1">The sequence shown here is derived from an EMBL/GenBank/DDBJ whole genome shotgun (WGS) entry which is preliminary data.</text>
</comment>
<keyword evidence="2" id="KW-1185">Reference proteome</keyword>
<evidence type="ECO:0000313" key="1">
    <source>
        <dbReference type="EMBL" id="OMP06859.1"/>
    </source>
</evidence>
<sequence length="33" mass="3527">MATSRGRADFCLPHLDPMILTSNPPPPQPPIGV</sequence>
<organism evidence="1 2">
    <name type="scientific">Corchorus olitorius</name>
    <dbReference type="NCBI Taxonomy" id="93759"/>
    <lineage>
        <taxon>Eukaryota</taxon>
        <taxon>Viridiplantae</taxon>
        <taxon>Streptophyta</taxon>
        <taxon>Embryophyta</taxon>
        <taxon>Tracheophyta</taxon>
        <taxon>Spermatophyta</taxon>
        <taxon>Magnoliopsida</taxon>
        <taxon>eudicotyledons</taxon>
        <taxon>Gunneridae</taxon>
        <taxon>Pentapetalae</taxon>
        <taxon>rosids</taxon>
        <taxon>malvids</taxon>
        <taxon>Malvales</taxon>
        <taxon>Malvaceae</taxon>
        <taxon>Grewioideae</taxon>
        <taxon>Apeibeae</taxon>
        <taxon>Corchorus</taxon>
    </lineage>
</organism>
<dbReference type="AlphaFoldDB" id="A0A1R3KIH1"/>
<dbReference type="EMBL" id="AWUE01013482">
    <property type="protein sequence ID" value="OMP06859.1"/>
    <property type="molecule type" value="Genomic_DNA"/>
</dbReference>